<dbReference type="CDD" id="cd10950">
    <property type="entry name" value="CE4_BsYlxY_like"/>
    <property type="match status" value="1"/>
</dbReference>
<dbReference type="RefSeq" id="WP_176009423.1">
    <property type="nucleotide sequence ID" value="NZ_CP041372.2"/>
</dbReference>
<proteinExistence type="predicted"/>
<dbReference type="SUPFAM" id="SSF88713">
    <property type="entry name" value="Glycoside hydrolase/deacetylase"/>
    <property type="match status" value="1"/>
</dbReference>
<dbReference type="Proteomes" id="UP000318138">
    <property type="component" value="Chromosome"/>
</dbReference>
<dbReference type="PANTHER" id="PTHR10587:SF80">
    <property type="entry name" value="CHITOOLIGOSACCHARIDE DEACETYLASE"/>
    <property type="match status" value="1"/>
</dbReference>
<reference evidence="3" key="1">
    <citation type="submission" date="2019-07" db="EMBL/GenBank/DDBJ databases">
        <title>Bacillus alkalisoli sp. nov. isolated from saline soil.</title>
        <authorList>
            <person name="Sun J.-Q."/>
            <person name="Xu L."/>
        </authorList>
    </citation>
    <scope>NUCLEOTIDE SEQUENCE [LARGE SCALE GENOMIC DNA]</scope>
    <source>
        <strain evidence="3">M4U3P1</strain>
    </source>
</reference>
<dbReference type="InterPro" id="IPR011330">
    <property type="entry name" value="Glyco_hydro/deAcase_b/a-brl"/>
</dbReference>
<feature type="domain" description="NodB homology" evidence="1">
    <location>
        <begin position="116"/>
        <end position="292"/>
    </location>
</feature>
<accession>A0A859FEX7</accession>
<dbReference type="GO" id="GO:0016810">
    <property type="term" value="F:hydrolase activity, acting on carbon-nitrogen (but not peptide) bonds"/>
    <property type="evidence" value="ECO:0007669"/>
    <property type="project" value="InterPro"/>
</dbReference>
<dbReference type="AlphaFoldDB" id="A0A859FEX7"/>
<name>A0A859FEX7_9BACI</name>
<dbReference type="Pfam" id="PF01522">
    <property type="entry name" value="Polysacc_deac_1"/>
    <property type="match status" value="1"/>
</dbReference>
<gene>
    <name evidence="2" type="ORF">FLK61_32320</name>
</gene>
<keyword evidence="3" id="KW-1185">Reference proteome</keyword>
<dbReference type="PANTHER" id="PTHR10587">
    <property type="entry name" value="GLYCOSYL TRANSFERASE-RELATED"/>
    <property type="match status" value="1"/>
</dbReference>
<dbReference type="PROSITE" id="PS51677">
    <property type="entry name" value="NODB"/>
    <property type="match status" value="1"/>
</dbReference>
<evidence type="ECO:0000259" key="1">
    <source>
        <dbReference type="PROSITE" id="PS51677"/>
    </source>
</evidence>
<dbReference type="GO" id="GO:0005975">
    <property type="term" value="P:carbohydrate metabolic process"/>
    <property type="evidence" value="ECO:0007669"/>
    <property type="project" value="InterPro"/>
</dbReference>
<dbReference type="KEGG" id="psua:FLK61_32320"/>
<protein>
    <submittedName>
        <fullName evidence="2">Polysaccharide deacetylase family protein</fullName>
    </submittedName>
</protein>
<organism evidence="2 3">
    <name type="scientific">Paenalkalicoccus suaedae</name>
    <dbReference type="NCBI Taxonomy" id="2592382"/>
    <lineage>
        <taxon>Bacteria</taxon>
        <taxon>Bacillati</taxon>
        <taxon>Bacillota</taxon>
        <taxon>Bacilli</taxon>
        <taxon>Bacillales</taxon>
        <taxon>Bacillaceae</taxon>
        <taxon>Paenalkalicoccus</taxon>
    </lineage>
</organism>
<dbReference type="InterPro" id="IPR002509">
    <property type="entry name" value="NODB_dom"/>
</dbReference>
<evidence type="ECO:0000313" key="2">
    <source>
        <dbReference type="EMBL" id="QKS71388.1"/>
    </source>
</evidence>
<dbReference type="EMBL" id="CP041372">
    <property type="protein sequence ID" value="QKS71388.1"/>
    <property type="molecule type" value="Genomic_DNA"/>
</dbReference>
<dbReference type="Gene3D" id="3.20.20.370">
    <property type="entry name" value="Glycoside hydrolase/deacetylase"/>
    <property type="match status" value="1"/>
</dbReference>
<evidence type="ECO:0000313" key="3">
    <source>
        <dbReference type="Proteomes" id="UP000318138"/>
    </source>
</evidence>
<sequence length="304" mass="33570">MKKIALIGGSFLTLMISFIIVVQVAGHPEVLTAIASEDDIKQAASERNESPIDAYIDPVWKAIPGYNGREVDIEASLKRMDKQFDETKLAYNEVSPSVHLQDLEPTPIYKGNNKKAATALMINVAWGNEYLLPMLETLEQHKVKATFFLDGSWTNKNKALATMIVEAGHEVGNHGYSHPDMKSLTASKIREEIDKTQTVIQVTTGVKPTLFAPPSGSYRQEVVDIAREYGLYTVLWTVDTVDWRNPDPTSMASRVIKEAAPGTLMLMHPTKASSEALDTIIEGLQTKGLSLLSVSELLSEKRVD</sequence>
<dbReference type="InterPro" id="IPR050248">
    <property type="entry name" value="Polysacc_deacetylase_ArnD"/>
</dbReference>
<dbReference type="GO" id="GO:0016020">
    <property type="term" value="C:membrane"/>
    <property type="evidence" value="ECO:0007669"/>
    <property type="project" value="TreeGrafter"/>
</dbReference>